<dbReference type="AlphaFoldDB" id="A0A6A6ZUG1"/>
<dbReference type="Pfam" id="PF00656">
    <property type="entry name" value="Peptidase_C14"/>
    <property type="match status" value="1"/>
</dbReference>
<reference evidence="3" key="1">
    <citation type="journal article" date="2020" name="Stud. Mycol.">
        <title>101 Dothideomycetes genomes: a test case for predicting lifestyles and emergence of pathogens.</title>
        <authorList>
            <person name="Haridas S."/>
            <person name="Albert R."/>
            <person name="Binder M."/>
            <person name="Bloem J."/>
            <person name="Labutti K."/>
            <person name="Salamov A."/>
            <person name="Andreopoulos B."/>
            <person name="Baker S."/>
            <person name="Barry K."/>
            <person name="Bills G."/>
            <person name="Bluhm B."/>
            <person name="Cannon C."/>
            <person name="Castanera R."/>
            <person name="Culley D."/>
            <person name="Daum C."/>
            <person name="Ezra D."/>
            <person name="Gonzalez J."/>
            <person name="Henrissat B."/>
            <person name="Kuo A."/>
            <person name="Liang C."/>
            <person name="Lipzen A."/>
            <person name="Lutzoni F."/>
            <person name="Magnuson J."/>
            <person name="Mondo S."/>
            <person name="Nolan M."/>
            <person name="Ohm R."/>
            <person name="Pangilinan J."/>
            <person name="Park H.-J."/>
            <person name="Ramirez L."/>
            <person name="Alfaro M."/>
            <person name="Sun H."/>
            <person name="Tritt A."/>
            <person name="Yoshinaga Y."/>
            <person name="Zwiers L.-H."/>
            <person name="Turgeon B."/>
            <person name="Goodwin S."/>
            <person name="Spatafora J."/>
            <person name="Crous P."/>
            <person name="Grigoriev I."/>
        </authorList>
    </citation>
    <scope>NUCLEOTIDE SEQUENCE</scope>
    <source>
        <strain evidence="3">CBS 113818</strain>
    </source>
</reference>
<name>A0A6A6ZUG1_9PLEO</name>
<evidence type="ECO:0000313" key="3">
    <source>
        <dbReference type="EMBL" id="KAF2823977.1"/>
    </source>
</evidence>
<dbReference type="InterPro" id="IPR011600">
    <property type="entry name" value="Pept_C14_caspase"/>
</dbReference>
<dbReference type="GO" id="GO:0005737">
    <property type="term" value="C:cytoplasm"/>
    <property type="evidence" value="ECO:0007669"/>
    <property type="project" value="TreeGrafter"/>
</dbReference>
<dbReference type="Gene3D" id="3.40.50.1460">
    <property type="match status" value="1"/>
</dbReference>
<accession>A0A6A6ZUG1</accession>
<dbReference type="OrthoDB" id="3223806at2759"/>
<feature type="non-terminal residue" evidence="3">
    <location>
        <position position="1"/>
    </location>
</feature>
<organism evidence="3 4">
    <name type="scientific">Ophiobolus disseminans</name>
    <dbReference type="NCBI Taxonomy" id="1469910"/>
    <lineage>
        <taxon>Eukaryota</taxon>
        <taxon>Fungi</taxon>
        <taxon>Dikarya</taxon>
        <taxon>Ascomycota</taxon>
        <taxon>Pezizomycotina</taxon>
        <taxon>Dothideomycetes</taxon>
        <taxon>Pleosporomycetidae</taxon>
        <taxon>Pleosporales</taxon>
        <taxon>Pleosporineae</taxon>
        <taxon>Phaeosphaeriaceae</taxon>
        <taxon>Ophiobolus</taxon>
    </lineage>
</organism>
<evidence type="ECO:0000313" key="4">
    <source>
        <dbReference type="Proteomes" id="UP000799424"/>
    </source>
</evidence>
<gene>
    <name evidence="3" type="ORF">CC86DRAFT_237332</name>
</gene>
<comment type="similarity">
    <text evidence="1">Belongs to the peptidase C14B family.</text>
</comment>
<proteinExistence type="inferred from homology"/>
<evidence type="ECO:0000256" key="1">
    <source>
        <dbReference type="ARBA" id="ARBA00009005"/>
    </source>
</evidence>
<sequence length="629" mass="70521">YAVLVGINSYPEQPLRGCVRDVAEIGKYLEHATSRLKIQTFVTTESVDKDSTTHPTYRNVTFALRAISLEAKAGDYVYIHFSGHGTKIEPDDDFSNKTTGDLALVLLDTRDDDSVTYLTGATLARYYLDPMVRKGLVVTLVLDCCFSASVYRRDGAAVRFLPYNARNDLYDPEIAELLGPEPASRAGRNASMQKNWLMDPDGYAILTACGPNEEGGEIILESGEAHGKLSYFLRRSFSGSGGCSKPLSIIFQYLCAEFRGHAVRQNPVLYGNKDQAFFGDIVLSTNSSLQAIRSSNGELRLLAGRAHGFCQGDRFELTPSACHPALTSRDAVTHTVITRLGGLTSILAIEDATLDESQVIWDAIALTQLRLRDYPIYLHPNLPMKEHWKEALVKQRVSILKEDDSQRAAFHITPGESGDSKVRDEQERLVVTPLSPTRDGSFLQSTERIEHMTKFALVKDLVNDDCTESFRKQFDVHITTRHNQLSSGAIVAVRHKEDIRLILRNYGTKSLFFTIYDMRPSWEVCNLLRASHKEIPPPKPGDQCFQQSIKITMEVPEWVIEKGLQACDDFIKVFVTPESTLFDSLELPKLGEAKKKTSPNRNHDKQYHLTSLEQEDWAALTFHIHVSLS</sequence>
<dbReference type="GO" id="GO:0004197">
    <property type="term" value="F:cysteine-type endopeptidase activity"/>
    <property type="evidence" value="ECO:0007669"/>
    <property type="project" value="InterPro"/>
</dbReference>
<dbReference type="PANTHER" id="PTHR48104">
    <property type="entry name" value="METACASPASE-4"/>
    <property type="match status" value="1"/>
</dbReference>
<dbReference type="Proteomes" id="UP000799424">
    <property type="component" value="Unassembled WGS sequence"/>
</dbReference>
<dbReference type="EMBL" id="MU006231">
    <property type="protein sequence ID" value="KAF2823977.1"/>
    <property type="molecule type" value="Genomic_DNA"/>
</dbReference>
<keyword evidence="4" id="KW-1185">Reference proteome</keyword>
<dbReference type="PANTHER" id="PTHR48104:SF30">
    <property type="entry name" value="METACASPASE-1"/>
    <property type="match status" value="1"/>
</dbReference>
<feature type="domain" description="Peptidase C14 caspase" evidence="2">
    <location>
        <begin position="1"/>
        <end position="211"/>
    </location>
</feature>
<dbReference type="GO" id="GO:0006508">
    <property type="term" value="P:proteolysis"/>
    <property type="evidence" value="ECO:0007669"/>
    <property type="project" value="InterPro"/>
</dbReference>
<protein>
    <recommendedName>
        <fullName evidence="2">Peptidase C14 caspase domain-containing protein</fullName>
    </recommendedName>
</protein>
<feature type="non-terminal residue" evidence="3">
    <location>
        <position position="629"/>
    </location>
</feature>
<dbReference type="InterPro" id="IPR050452">
    <property type="entry name" value="Metacaspase"/>
</dbReference>
<evidence type="ECO:0000259" key="2">
    <source>
        <dbReference type="Pfam" id="PF00656"/>
    </source>
</evidence>